<dbReference type="SUPFAM" id="SSF103506">
    <property type="entry name" value="Mitochondrial carrier"/>
    <property type="match status" value="1"/>
</dbReference>
<feature type="chain" id="PRO_5020977262" evidence="6">
    <location>
        <begin position="27"/>
        <end position="230"/>
    </location>
</feature>
<dbReference type="Pfam" id="PF00153">
    <property type="entry name" value="Mito_carr"/>
    <property type="match status" value="1"/>
</dbReference>
<feature type="compositionally biased region" description="Pro residues" evidence="4">
    <location>
        <begin position="40"/>
        <end position="95"/>
    </location>
</feature>
<dbReference type="EMBL" id="SDRB02008978">
    <property type="protein sequence ID" value="THG08897.1"/>
    <property type="molecule type" value="Genomic_DNA"/>
</dbReference>
<keyword evidence="5" id="KW-1133">Transmembrane helix</keyword>
<keyword evidence="2 5" id="KW-0812">Transmembrane</keyword>
<evidence type="ECO:0000256" key="4">
    <source>
        <dbReference type="SAM" id="MobiDB-lite"/>
    </source>
</evidence>
<dbReference type="STRING" id="542762.A0A4V3WMJ7"/>
<dbReference type="PANTHER" id="PTHR36721">
    <property type="entry name" value="PROLINE-RICH FAMILY PROTEIN"/>
    <property type="match status" value="1"/>
</dbReference>
<evidence type="ECO:0000256" key="5">
    <source>
        <dbReference type="SAM" id="Phobius"/>
    </source>
</evidence>
<keyword evidence="3 5" id="KW-0472">Membrane</keyword>
<organism evidence="7 8">
    <name type="scientific">Camellia sinensis var. sinensis</name>
    <name type="common">China tea</name>
    <dbReference type="NCBI Taxonomy" id="542762"/>
    <lineage>
        <taxon>Eukaryota</taxon>
        <taxon>Viridiplantae</taxon>
        <taxon>Streptophyta</taxon>
        <taxon>Embryophyta</taxon>
        <taxon>Tracheophyta</taxon>
        <taxon>Spermatophyta</taxon>
        <taxon>Magnoliopsida</taxon>
        <taxon>eudicotyledons</taxon>
        <taxon>Gunneridae</taxon>
        <taxon>Pentapetalae</taxon>
        <taxon>asterids</taxon>
        <taxon>Ericales</taxon>
        <taxon>Theaceae</taxon>
        <taxon>Camellia</taxon>
    </lineage>
</organism>
<feature type="compositionally biased region" description="Basic and acidic residues" evidence="4">
    <location>
        <begin position="105"/>
        <end position="116"/>
    </location>
</feature>
<dbReference type="Proteomes" id="UP000306102">
    <property type="component" value="Unassembled WGS sequence"/>
</dbReference>
<keyword evidence="8" id="KW-1185">Reference proteome</keyword>
<evidence type="ECO:0000256" key="3">
    <source>
        <dbReference type="ARBA" id="ARBA00023136"/>
    </source>
</evidence>
<evidence type="ECO:0000256" key="6">
    <source>
        <dbReference type="SAM" id="SignalP"/>
    </source>
</evidence>
<dbReference type="Gene3D" id="1.50.40.10">
    <property type="entry name" value="Mitochondrial carrier domain"/>
    <property type="match status" value="1"/>
</dbReference>
<keyword evidence="6" id="KW-0732">Signal</keyword>
<dbReference type="InterPro" id="IPR023395">
    <property type="entry name" value="MCP_dom_sf"/>
</dbReference>
<accession>A0A4V3WMJ7</accession>
<protein>
    <submittedName>
        <fullName evidence="7">Uncharacterized protein</fullName>
    </submittedName>
</protein>
<feature type="region of interest" description="Disordered" evidence="4">
    <location>
        <begin position="25"/>
        <end position="129"/>
    </location>
</feature>
<evidence type="ECO:0000313" key="7">
    <source>
        <dbReference type="EMBL" id="THG08897.1"/>
    </source>
</evidence>
<evidence type="ECO:0000313" key="8">
    <source>
        <dbReference type="Proteomes" id="UP000306102"/>
    </source>
</evidence>
<sequence>MDSPLLTLVFLGLGIFLGIFSPTVQSEENLSPGSESPPTTQSPPPFPPPPSSPPPPPPGSSPLPPPPPSPRSSRPPPPTPPSPPPPFPNRPPPPRTAHHTAAKSPPRDNNRKKESQSESGHGKASPVSKENLNLGKKIGLMFAGIVGIMQVGVVALLLIKRQQLLKNNVNNSSQLTFGANMIAASGAGAVTEIAANPLWVVKTRLQGEVSKLEPLLENEMKFERKTPFKC</sequence>
<dbReference type="GO" id="GO:0016020">
    <property type="term" value="C:membrane"/>
    <property type="evidence" value="ECO:0007669"/>
    <property type="project" value="UniProtKB-SubCell"/>
</dbReference>
<feature type="signal peptide" evidence="6">
    <location>
        <begin position="1"/>
        <end position="26"/>
    </location>
</feature>
<dbReference type="AlphaFoldDB" id="A0A4V3WMJ7"/>
<comment type="caution">
    <text evidence="7">The sequence shown here is derived from an EMBL/GenBank/DDBJ whole genome shotgun (WGS) entry which is preliminary data.</text>
</comment>
<dbReference type="PANTHER" id="PTHR36721:SF1">
    <property type="entry name" value="OS04G0446401 PROTEIN"/>
    <property type="match status" value="1"/>
</dbReference>
<evidence type="ECO:0000256" key="1">
    <source>
        <dbReference type="ARBA" id="ARBA00004141"/>
    </source>
</evidence>
<feature type="transmembrane region" description="Helical" evidence="5">
    <location>
        <begin position="138"/>
        <end position="159"/>
    </location>
</feature>
<evidence type="ECO:0000256" key="2">
    <source>
        <dbReference type="ARBA" id="ARBA00022692"/>
    </source>
</evidence>
<dbReference type="InterPro" id="IPR018108">
    <property type="entry name" value="MCP_transmembrane"/>
</dbReference>
<reference evidence="7 8" key="1">
    <citation type="journal article" date="2018" name="Proc. Natl. Acad. Sci. U.S.A.">
        <title>Draft genome sequence of Camellia sinensis var. sinensis provides insights into the evolution of the tea genome and tea quality.</title>
        <authorList>
            <person name="Wei C."/>
            <person name="Yang H."/>
            <person name="Wang S."/>
            <person name="Zhao J."/>
            <person name="Liu C."/>
            <person name="Gao L."/>
            <person name="Xia E."/>
            <person name="Lu Y."/>
            <person name="Tai Y."/>
            <person name="She G."/>
            <person name="Sun J."/>
            <person name="Cao H."/>
            <person name="Tong W."/>
            <person name="Gao Q."/>
            <person name="Li Y."/>
            <person name="Deng W."/>
            <person name="Jiang X."/>
            <person name="Wang W."/>
            <person name="Chen Q."/>
            <person name="Zhang S."/>
            <person name="Li H."/>
            <person name="Wu J."/>
            <person name="Wang P."/>
            <person name="Li P."/>
            <person name="Shi C."/>
            <person name="Zheng F."/>
            <person name="Jian J."/>
            <person name="Huang B."/>
            <person name="Shan D."/>
            <person name="Shi M."/>
            <person name="Fang C."/>
            <person name="Yue Y."/>
            <person name="Li F."/>
            <person name="Li D."/>
            <person name="Wei S."/>
            <person name="Han B."/>
            <person name="Jiang C."/>
            <person name="Yin Y."/>
            <person name="Xia T."/>
            <person name="Zhang Z."/>
            <person name="Bennetzen J.L."/>
            <person name="Zhao S."/>
            <person name="Wan X."/>
        </authorList>
    </citation>
    <scope>NUCLEOTIDE SEQUENCE [LARGE SCALE GENOMIC DNA]</scope>
    <source>
        <strain evidence="8">cv. Shuchazao</strain>
        <tissue evidence="7">Leaf</tissue>
    </source>
</reference>
<gene>
    <name evidence="7" type="ORF">TEA_021729</name>
</gene>
<comment type="subcellular location">
    <subcellularLocation>
        <location evidence="1">Membrane</location>
        <topology evidence="1">Multi-pass membrane protein</topology>
    </subcellularLocation>
</comment>
<proteinExistence type="predicted"/>
<name>A0A4V3WMJ7_CAMSN</name>